<protein>
    <submittedName>
        <fullName evidence="2">DUF3306 domain-containing protein</fullName>
    </submittedName>
</protein>
<dbReference type="AlphaFoldDB" id="A0A6I6HM13"/>
<proteinExistence type="predicted"/>
<dbReference type="RefSeq" id="WP_157615304.1">
    <property type="nucleotide sequence ID" value="NZ_CP046622.1"/>
</dbReference>
<feature type="region of interest" description="Disordered" evidence="1">
    <location>
        <begin position="144"/>
        <end position="223"/>
    </location>
</feature>
<dbReference type="EMBL" id="CP046622">
    <property type="protein sequence ID" value="QGW83853.1"/>
    <property type="molecule type" value="Genomic_DNA"/>
</dbReference>
<feature type="compositionally biased region" description="Low complexity" evidence="1">
    <location>
        <begin position="21"/>
        <end position="60"/>
    </location>
</feature>
<sequence>MPENFFDRWSRRKKEAREEAPAPAVAQEAENPADALAGTAMPMPAAPEAAAALPAEGQPEIPQPEIPQPTLADAEALTPESDFRPFVGRNVAPEVKNTAFKKLFADPQFNVMDGMDTYIDDYSQSTPIPGNVLRQMASAKFLKLFDDEEEEKEAQETAGKSAETPQDAAPTDVAQSEHPGDSLPSQQVADAQPASQKTDDHNADLRLQPDDAARAEDARRGAG</sequence>
<reference evidence="2 3" key="1">
    <citation type="submission" date="2019-12" db="EMBL/GenBank/DDBJ databases">
        <title>Hybrid Genome Assemblies of two High G+C Isolates from Undergraduate Microbiology Courses.</title>
        <authorList>
            <person name="Ne Ville C.J."/>
            <person name="Enright D."/>
            <person name="Hernandez I."/>
            <person name="Dodsworth J."/>
            <person name="Orwin P.M."/>
        </authorList>
    </citation>
    <scope>NUCLEOTIDE SEQUENCE [LARGE SCALE GENOMIC DNA]</scope>
    <source>
        <strain evidence="2 3">CSUSB</strain>
    </source>
</reference>
<accession>A0A6I6HM13</accession>
<dbReference type="InterPro" id="IPR021735">
    <property type="entry name" value="DUF3306"/>
</dbReference>
<dbReference type="Proteomes" id="UP000425817">
    <property type="component" value="Chromosome"/>
</dbReference>
<dbReference type="OrthoDB" id="8776025at2"/>
<feature type="region of interest" description="Disordered" evidence="1">
    <location>
        <begin position="1"/>
        <end position="85"/>
    </location>
</feature>
<dbReference type="Pfam" id="PF11748">
    <property type="entry name" value="DUF3306"/>
    <property type="match status" value="1"/>
</dbReference>
<organism evidence="2 3">
    <name type="scientific">Variovorax paradoxus</name>
    <dbReference type="NCBI Taxonomy" id="34073"/>
    <lineage>
        <taxon>Bacteria</taxon>
        <taxon>Pseudomonadati</taxon>
        <taxon>Pseudomonadota</taxon>
        <taxon>Betaproteobacteria</taxon>
        <taxon>Burkholderiales</taxon>
        <taxon>Comamonadaceae</taxon>
        <taxon>Variovorax</taxon>
    </lineage>
</organism>
<evidence type="ECO:0000313" key="3">
    <source>
        <dbReference type="Proteomes" id="UP000425817"/>
    </source>
</evidence>
<feature type="compositionally biased region" description="Polar residues" evidence="1">
    <location>
        <begin position="183"/>
        <end position="196"/>
    </location>
</feature>
<feature type="compositionally biased region" description="Basic and acidic residues" evidence="1">
    <location>
        <begin position="197"/>
        <end position="223"/>
    </location>
</feature>
<gene>
    <name evidence="2" type="ORF">GOQ09_20725</name>
</gene>
<evidence type="ECO:0000256" key="1">
    <source>
        <dbReference type="SAM" id="MobiDB-lite"/>
    </source>
</evidence>
<name>A0A6I6HM13_VARPD</name>
<feature type="compositionally biased region" description="Basic and acidic residues" evidence="1">
    <location>
        <begin position="1"/>
        <end position="20"/>
    </location>
</feature>
<evidence type="ECO:0000313" key="2">
    <source>
        <dbReference type="EMBL" id="QGW83853.1"/>
    </source>
</evidence>